<dbReference type="PRINTS" id="PR00812">
    <property type="entry name" value="BCTERIALGSPF"/>
</dbReference>
<dbReference type="Proteomes" id="UP000266302">
    <property type="component" value="Unassembled WGS sequence"/>
</dbReference>
<dbReference type="InterPro" id="IPR018076">
    <property type="entry name" value="T2SS_GspF_dom"/>
</dbReference>
<evidence type="ECO:0000256" key="2">
    <source>
        <dbReference type="ARBA" id="ARBA00005745"/>
    </source>
</evidence>
<evidence type="ECO:0000259" key="9">
    <source>
        <dbReference type="Pfam" id="PF00482"/>
    </source>
</evidence>
<keyword evidence="3" id="KW-1003">Cell membrane</keyword>
<comment type="caution">
    <text evidence="10">The sequence shown here is derived from an EMBL/GenBank/DDBJ whole genome shotgun (WGS) entry which is preliminary data.</text>
</comment>
<feature type="domain" description="Type II secretion system protein GspF" evidence="9">
    <location>
        <begin position="277"/>
        <end position="399"/>
    </location>
</feature>
<organism evidence="10 11">
    <name type="scientific">Simplicispira hankyongi</name>
    <dbReference type="NCBI Taxonomy" id="2315688"/>
    <lineage>
        <taxon>Bacteria</taxon>
        <taxon>Pseudomonadati</taxon>
        <taxon>Pseudomonadota</taxon>
        <taxon>Betaproteobacteria</taxon>
        <taxon>Burkholderiales</taxon>
        <taxon>Comamonadaceae</taxon>
        <taxon>Simplicispira</taxon>
    </lineage>
</organism>
<evidence type="ECO:0000313" key="10">
    <source>
        <dbReference type="EMBL" id="RID98387.1"/>
    </source>
</evidence>
<evidence type="ECO:0000256" key="3">
    <source>
        <dbReference type="ARBA" id="ARBA00022475"/>
    </source>
</evidence>
<keyword evidence="6 8" id="KW-1133">Transmembrane helix</keyword>
<keyword evidence="7 8" id="KW-0472">Membrane</keyword>
<sequence length="408" mass="43397">MPAFAFEALDAQGQTRTGMLEADNAKAARSQLRAQALVPLAVSPAAQSGAADGSRTAGGWLQRPVFGSTGLAIWTRQVAGLVSSGLTLERALTALSDEADDERQRHLVAVLRAEVNAGAPFAQALAQHPREFSDIYCAVIGAGEHSGRLGLVLERLADDLEERQALKAKLVGAALYPAIVTLVAIAIVIFLVSYVVPQVAGVFAGSRRALPFLTVAMLAVSAFVRHYGIWLLIAIVIAAISARYAYARAAFRSKFDAAFLRLPILGRLARGYNAARFASTLAMLAGAGVPILKALQAAAETLNNRAMRADALDALVQVREGAPLASALAQRKRFPSLLSMFARLGEQTGQLPLMLQRAAVQLSTEVQRRAVQLATVLEPLLIVVMGLVVMLIVLAVLLPIIQLNQFVK</sequence>
<accession>A0A398CBP0</accession>
<proteinExistence type="inferred from homology"/>
<dbReference type="EMBL" id="QXJC01000003">
    <property type="protein sequence ID" value="RID98387.1"/>
    <property type="molecule type" value="Genomic_DNA"/>
</dbReference>
<keyword evidence="5 8" id="KW-0812">Transmembrane</keyword>
<comment type="subcellular location">
    <subcellularLocation>
        <location evidence="1">Cell inner membrane</location>
        <topology evidence="1">Multi-pass membrane protein</topology>
    </subcellularLocation>
</comment>
<evidence type="ECO:0000256" key="1">
    <source>
        <dbReference type="ARBA" id="ARBA00004429"/>
    </source>
</evidence>
<dbReference type="FunFam" id="1.20.81.30:FF:000001">
    <property type="entry name" value="Type II secretion system protein F"/>
    <property type="match status" value="2"/>
</dbReference>
<dbReference type="InterPro" id="IPR003004">
    <property type="entry name" value="GspF/PilC"/>
</dbReference>
<evidence type="ECO:0000256" key="7">
    <source>
        <dbReference type="ARBA" id="ARBA00023136"/>
    </source>
</evidence>
<evidence type="ECO:0000256" key="6">
    <source>
        <dbReference type="ARBA" id="ARBA00022989"/>
    </source>
</evidence>
<dbReference type="PANTHER" id="PTHR30012">
    <property type="entry name" value="GENERAL SECRETION PATHWAY PROTEIN"/>
    <property type="match status" value="1"/>
</dbReference>
<protein>
    <submittedName>
        <fullName evidence="10">Type II secretion system protein GspF</fullName>
    </submittedName>
</protein>
<dbReference type="GO" id="GO:0015627">
    <property type="term" value="C:type II protein secretion system complex"/>
    <property type="evidence" value="ECO:0007669"/>
    <property type="project" value="InterPro"/>
</dbReference>
<dbReference type="Gene3D" id="1.20.81.30">
    <property type="entry name" value="Type II secretion system (T2SS), domain F"/>
    <property type="match status" value="2"/>
</dbReference>
<dbReference type="AlphaFoldDB" id="A0A398CBP0"/>
<dbReference type="PANTHER" id="PTHR30012:SF0">
    <property type="entry name" value="TYPE II SECRETION SYSTEM PROTEIN F-RELATED"/>
    <property type="match status" value="1"/>
</dbReference>
<dbReference type="OrthoDB" id="9805682at2"/>
<evidence type="ECO:0000256" key="5">
    <source>
        <dbReference type="ARBA" id="ARBA00022692"/>
    </source>
</evidence>
<reference evidence="10 11" key="1">
    <citation type="submission" date="2018-09" db="EMBL/GenBank/DDBJ databases">
        <title>Draft genome of Simplicispira sp. NY-02.</title>
        <authorList>
            <person name="Im W.T."/>
        </authorList>
    </citation>
    <scope>NUCLEOTIDE SEQUENCE [LARGE SCALE GENOMIC DNA]</scope>
    <source>
        <strain evidence="10 11">NY-02</strain>
    </source>
</reference>
<keyword evidence="11" id="KW-1185">Reference proteome</keyword>
<dbReference type="NCBIfam" id="TIGR02120">
    <property type="entry name" value="GspF"/>
    <property type="match status" value="1"/>
</dbReference>
<evidence type="ECO:0000256" key="8">
    <source>
        <dbReference type="SAM" id="Phobius"/>
    </source>
</evidence>
<gene>
    <name evidence="10" type="primary">gspF</name>
    <name evidence="10" type="ORF">D3F03_09100</name>
</gene>
<dbReference type="InterPro" id="IPR011850">
    <property type="entry name" value="T2SS_GspF"/>
</dbReference>
<feature type="transmembrane region" description="Helical" evidence="8">
    <location>
        <begin position="227"/>
        <end position="246"/>
    </location>
</feature>
<evidence type="ECO:0000256" key="4">
    <source>
        <dbReference type="ARBA" id="ARBA00022519"/>
    </source>
</evidence>
<dbReference type="InterPro" id="IPR042094">
    <property type="entry name" value="T2SS_GspF_sf"/>
</dbReference>
<dbReference type="GO" id="GO:0015628">
    <property type="term" value="P:protein secretion by the type II secretion system"/>
    <property type="evidence" value="ECO:0007669"/>
    <property type="project" value="InterPro"/>
</dbReference>
<feature type="transmembrane region" description="Helical" evidence="8">
    <location>
        <begin position="376"/>
        <end position="401"/>
    </location>
</feature>
<feature type="transmembrane region" description="Helical" evidence="8">
    <location>
        <begin position="173"/>
        <end position="196"/>
    </location>
</feature>
<dbReference type="GO" id="GO:0005886">
    <property type="term" value="C:plasma membrane"/>
    <property type="evidence" value="ECO:0007669"/>
    <property type="project" value="UniProtKB-SubCell"/>
</dbReference>
<dbReference type="RefSeq" id="WP_119109052.1">
    <property type="nucleotide sequence ID" value="NZ_QXJC01000003.1"/>
</dbReference>
<feature type="domain" description="Type II secretion system protein GspF" evidence="9">
    <location>
        <begin position="74"/>
        <end position="197"/>
    </location>
</feature>
<name>A0A398CBP0_9BURK</name>
<evidence type="ECO:0000313" key="11">
    <source>
        <dbReference type="Proteomes" id="UP000266302"/>
    </source>
</evidence>
<dbReference type="Pfam" id="PF00482">
    <property type="entry name" value="T2SSF"/>
    <property type="match status" value="2"/>
</dbReference>
<keyword evidence="4" id="KW-0997">Cell inner membrane</keyword>
<comment type="similarity">
    <text evidence="2">Belongs to the GSP F family.</text>
</comment>